<accession>A0A081BSR8</accession>
<evidence type="ECO:0000313" key="11">
    <source>
        <dbReference type="EMBL" id="GAK54449.1"/>
    </source>
</evidence>
<dbReference type="GO" id="GO:0015297">
    <property type="term" value="F:antiporter activity"/>
    <property type="evidence" value="ECO:0007669"/>
    <property type="project" value="UniProtKB-KW"/>
</dbReference>
<organism evidence="11 12">
    <name type="scientific">Candidatus Moduliflexus flocculans</name>
    <dbReference type="NCBI Taxonomy" id="1499966"/>
    <lineage>
        <taxon>Bacteria</taxon>
        <taxon>Candidatus Moduliflexota</taxon>
        <taxon>Candidatus Moduliflexia</taxon>
        <taxon>Candidatus Moduliflexales</taxon>
        <taxon>Candidatus Moduliflexaceae</taxon>
    </lineage>
</organism>
<feature type="transmembrane region" description="Helical" evidence="9">
    <location>
        <begin position="354"/>
        <end position="378"/>
    </location>
</feature>
<evidence type="ECO:0000256" key="5">
    <source>
        <dbReference type="ARBA" id="ARBA00022692"/>
    </source>
</evidence>
<evidence type="ECO:0000256" key="6">
    <source>
        <dbReference type="ARBA" id="ARBA00022989"/>
    </source>
</evidence>
<dbReference type="NCBIfam" id="NF003716">
    <property type="entry name" value="PRK05326.1-3"/>
    <property type="match status" value="1"/>
</dbReference>
<keyword evidence="4" id="KW-1003">Cell membrane</keyword>
<keyword evidence="6 9" id="KW-1133">Transmembrane helix</keyword>
<dbReference type="InterPro" id="IPR006037">
    <property type="entry name" value="RCK_C"/>
</dbReference>
<dbReference type="Gene3D" id="1.20.1530.20">
    <property type="match status" value="1"/>
</dbReference>
<keyword evidence="2" id="KW-0813">Transport</keyword>
<dbReference type="Pfam" id="PF02080">
    <property type="entry name" value="TrkA_C"/>
    <property type="match status" value="1"/>
</dbReference>
<dbReference type="InterPro" id="IPR036721">
    <property type="entry name" value="RCK_C_sf"/>
</dbReference>
<evidence type="ECO:0000256" key="7">
    <source>
        <dbReference type="ARBA" id="ARBA00023065"/>
    </source>
</evidence>
<proteinExistence type="predicted"/>
<keyword evidence="8 9" id="KW-0472">Membrane</keyword>
<feature type="transmembrane region" description="Helical" evidence="9">
    <location>
        <begin position="295"/>
        <end position="319"/>
    </location>
</feature>
<dbReference type="InterPro" id="IPR006153">
    <property type="entry name" value="Cation/H_exchanger_TM"/>
</dbReference>
<sequence length="476" mass="52064">MLLLIALLIIAAVFSTKITSRFGIPILLLFLGLGMLVGSDVLNLIYFDDAVLAQQIANIALIFILFEGGFKTRRSTLQMVLGPALTLATVGIAITALTLGLLIYWLTDFRLTYALMIGAIISSTDAAAVFMMLRQHSIRPTVAATLEVESAANDPAAILLTVLFIQILTGETQHLGAFLLKFLWQLGGGIGIGYLVSHIGVWLFNALDSDNRSDYHVLSVGFSLFAFGLADVIHANGILAVFFGGYWLGNAEFSYKRGASHFIEGIANFSNVALFLLLGLLVFPKDLLSAWKEGALIALSLIFIARPITVLLCTSLFRFDLKEQLFIMWGGIKGAVPIVLATYPAVYGLDQGHFIFHVVFFAVVMSCLLQGTTLSWIAGKLRLLTPTRPKSLYSIELLTKQQSDVDMFEIQIEETAQSVGRSLKELKLPKEVLISAIVRERHLFAPKGDTVIRAHDIVFVLAPATQIETVSTQLNL</sequence>
<dbReference type="HOGENOM" id="CLU_005912_9_2_0"/>
<dbReference type="GO" id="GO:0006813">
    <property type="term" value="P:potassium ion transport"/>
    <property type="evidence" value="ECO:0007669"/>
    <property type="project" value="InterPro"/>
</dbReference>
<protein>
    <submittedName>
        <fullName evidence="11">Putative Na+/H+ antiporter</fullName>
    </submittedName>
</protein>
<keyword evidence="3" id="KW-0050">Antiport</keyword>
<feature type="transmembrane region" description="Helical" evidence="9">
    <location>
        <begin position="261"/>
        <end position="283"/>
    </location>
</feature>
<keyword evidence="7" id="KW-0406">Ion transport</keyword>
<dbReference type="Proteomes" id="UP000030700">
    <property type="component" value="Unassembled WGS sequence"/>
</dbReference>
<reference evidence="11 12" key="1">
    <citation type="journal article" date="2015" name="PeerJ">
        <title>First genomic representation of candidate bacterial phylum KSB3 points to enhanced environmental sensing as a trigger of wastewater bulking.</title>
        <authorList>
            <person name="Sekiguchi Y."/>
            <person name="Ohashi A."/>
            <person name="Parks D.H."/>
            <person name="Yamauchi T."/>
            <person name="Tyson G.W."/>
            <person name="Hugenholtz P."/>
        </authorList>
    </citation>
    <scope>NUCLEOTIDE SEQUENCE [LARGE SCALE GENOMIC DNA]</scope>
</reference>
<dbReference type="PANTHER" id="PTHR32507:SF7">
    <property type="entry name" value="K(+)_H(+) ANTIPORTER NHAP2"/>
    <property type="match status" value="1"/>
</dbReference>
<dbReference type="AlphaFoldDB" id="A0A081BSR8"/>
<evidence type="ECO:0000256" key="4">
    <source>
        <dbReference type="ARBA" id="ARBA00022475"/>
    </source>
</evidence>
<dbReference type="NCBIfam" id="NF003715">
    <property type="entry name" value="PRK05326.1-2"/>
    <property type="match status" value="1"/>
</dbReference>
<evidence type="ECO:0000313" key="12">
    <source>
        <dbReference type="Proteomes" id="UP000030700"/>
    </source>
</evidence>
<gene>
    <name evidence="11" type="ORF">U14_05734</name>
</gene>
<feature type="transmembrane region" description="Helical" evidence="9">
    <location>
        <begin position="80"/>
        <end position="105"/>
    </location>
</feature>
<evidence type="ECO:0000256" key="1">
    <source>
        <dbReference type="ARBA" id="ARBA00004651"/>
    </source>
</evidence>
<dbReference type="Gene3D" id="3.30.70.1450">
    <property type="entry name" value="Regulator of K+ conductance, C-terminal domain"/>
    <property type="match status" value="1"/>
</dbReference>
<feature type="transmembrane region" description="Helical" evidence="9">
    <location>
        <begin position="224"/>
        <end position="249"/>
    </location>
</feature>
<feature type="domain" description="RCK C-terminal" evidence="10">
    <location>
        <begin position="395"/>
        <end position="476"/>
    </location>
</feature>
<dbReference type="SUPFAM" id="SSF116726">
    <property type="entry name" value="TrkA C-terminal domain-like"/>
    <property type="match status" value="1"/>
</dbReference>
<keyword evidence="5 9" id="KW-0812">Transmembrane</keyword>
<feature type="transmembrane region" description="Helical" evidence="9">
    <location>
        <begin position="111"/>
        <end position="133"/>
    </location>
</feature>
<dbReference type="Pfam" id="PF00999">
    <property type="entry name" value="Na_H_Exchanger"/>
    <property type="match status" value="1"/>
</dbReference>
<dbReference type="STRING" id="1499966.U14_05734"/>
<dbReference type="PANTHER" id="PTHR32507">
    <property type="entry name" value="NA(+)/H(+) ANTIPORTER 1"/>
    <property type="match status" value="1"/>
</dbReference>
<feature type="transmembrane region" description="Helical" evidence="9">
    <location>
        <begin position="326"/>
        <end position="348"/>
    </location>
</feature>
<comment type="subcellular location">
    <subcellularLocation>
        <location evidence="1">Cell membrane</location>
        <topology evidence="1">Multi-pass membrane protein</topology>
    </subcellularLocation>
</comment>
<evidence type="ECO:0000256" key="9">
    <source>
        <dbReference type="SAM" id="Phobius"/>
    </source>
</evidence>
<evidence type="ECO:0000259" key="10">
    <source>
        <dbReference type="PROSITE" id="PS51202"/>
    </source>
</evidence>
<dbReference type="PROSITE" id="PS51202">
    <property type="entry name" value="RCK_C"/>
    <property type="match status" value="1"/>
</dbReference>
<dbReference type="GO" id="GO:1902600">
    <property type="term" value="P:proton transmembrane transport"/>
    <property type="evidence" value="ECO:0007669"/>
    <property type="project" value="InterPro"/>
</dbReference>
<name>A0A081BSR8_9BACT</name>
<feature type="transmembrane region" description="Helical" evidence="9">
    <location>
        <begin position="182"/>
        <end position="204"/>
    </location>
</feature>
<keyword evidence="12" id="KW-1185">Reference proteome</keyword>
<dbReference type="EMBL" id="DF820461">
    <property type="protein sequence ID" value="GAK54449.1"/>
    <property type="molecule type" value="Genomic_DNA"/>
</dbReference>
<evidence type="ECO:0000256" key="2">
    <source>
        <dbReference type="ARBA" id="ARBA00022448"/>
    </source>
</evidence>
<dbReference type="GO" id="GO:0008324">
    <property type="term" value="F:monoatomic cation transmembrane transporter activity"/>
    <property type="evidence" value="ECO:0007669"/>
    <property type="project" value="InterPro"/>
</dbReference>
<evidence type="ECO:0000256" key="3">
    <source>
        <dbReference type="ARBA" id="ARBA00022449"/>
    </source>
</evidence>
<dbReference type="InterPro" id="IPR038770">
    <property type="entry name" value="Na+/solute_symporter_sf"/>
</dbReference>
<evidence type="ECO:0000256" key="8">
    <source>
        <dbReference type="ARBA" id="ARBA00023136"/>
    </source>
</evidence>
<dbReference type="GO" id="GO:0005886">
    <property type="term" value="C:plasma membrane"/>
    <property type="evidence" value="ECO:0007669"/>
    <property type="project" value="UniProtKB-SubCell"/>
</dbReference>